<dbReference type="AlphaFoldDB" id="A0A0V0GWA7"/>
<sequence>MTTLGEERRTKDQHSNQIKHLDIIYRFYQEKKEHLETSSIKRLRKLQIRLSKMELNDKLRDMQRLLN</sequence>
<evidence type="ECO:0000313" key="1">
    <source>
        <dbReference type="EMBL" id="JAP12202.1"/>
    </source>
</evidence>
<accession>A0A0V0GWA7</accession>
<name>A0A0V0GWA7_SOLCH</name>
<organism evidence="1">
    <name type="scientific">Solanum chacoense</name>
    <name type="common">Chaco potato</name>
    <dbReference type="NCBI Taxonomy" id="4108"/>
    <lineage>
        <taxon>Eukaryota</taxon>
        <taxon>Viridiplantae</taxon>
        <taxon>Streptophyta</taxon>
        <taxon>Embryophyta</taxon>
        <taxon>Tracheophyta</taxon>
        <taxon>Spermatophyta</taxon>
        <taxon>Magnoliopsida</taxon>
        <taxon>eudicotyledons</taxon>
        <taxon>Gunneridae</taxon>
        <taxon>Pentapetalae</taxon>
        <taxon>asterids</taxon>
        <taxon>lamiids</taxon>
        <taxon>Solanales</taxon>
        <taxon>Solanaceae</taxon>
        <taxon>Solanoideae</taxon>
        <taxon>Solaneae</taxon>
        <taxon>Solanum</taxon>
    </lineage>
</organism>
<protein>
    <submittedName>
        <fullName evidence="1">Putative ovule protein</fullName>
    </submittedName>
</protein>
<dbReference type="EMBL" id="GEDG01029977">
    <property type="protein sequence ID" value="JAP12202.1"/>
    <property type="molecule type" value="Transcribed_RNA"/>
</dbReference>
<reference evidence="1" key="1">
    <citation type="submission" date="2015-12" db="EMBL/GenBank/DDBJ databases">
        <title>Gene expression during late stages of embryo sac development: a critical building block for successful pollen-pistil interactions.</title>
        <authorList>
            <person name="Liu Y."/>
            <person name="Joly V."/>
            <person name="Sabar M."/>
            <person name="Matton D.P."/>
        </authorList>
    </citation>
    <scope>NUCLEOTIDE SEQUENCE</scope>
</reference>
<proteinExistence type="predicted"/>